<evidence type="ECO:0000313" key="2">
    <source>
        <dbReference type="EMBL" id="CAH0998950.1"/>
    </source>
</evidence>
<dbReference type="PANTHER" id="PTHR11319:SF35">
    <property type="entry name" value="OUTER MEMBRANE PROTEIN PMPC-RELATED"/>
    <property type="match status" value="1"/>
</dbReference>
<reference evidence="2" key="1">
    <citation type="submission" date="2021-12" db="EMBL/GenBank/DDBJ databases">
        <authorList>
            <person name="Rodrigo-Torres L."/>
            <person name="Arahal R. D."/>
            <person name="Lucena T."/>
        </authorList>
    </citation>
    <scope>NUCLEOTIDE SEQUENCE</scope>
    <source>
        <strain evidence="2">CECT 8419</strain>
    </source>
</reference>
<keyword evidence="3" id="KW-1185">Reference proteome</keyword>
<comment type="caution">
    <text evidence="2">The sequence shown here is derived from an EMBL/GenBank/DDBJ whole genome shotgun (WGS) entry which is preliminary data.</text>
</comment>
<dbReference type="InterPro" id="IPR012334">
    <property type="entry name" value="Pectin_lyas_fold"/>
</dbReference>
<dbReference type="PANTHER" id="PTHR11319">
    <property type="entry name" value="G PROTEIN-COUPLED RECEPTOR-RELATED"/>
    <property type="match status" value="1"/>
</dbReference>
<dbReference type="Pfam" id="PF18962">
    <property type="entry name" value="Por_Secre_tail"/>
    <property type="match status" value="1"/>
</dbReference>
<gene>
    <name evidence="2" type="ORF">LEM8419_00245</name>
</gene>
<dbReference type="InterPro" id="IPR011050">
    <property type="entry name" value="Pectin_lyase_fold/virulence"/>
</dbReference>
<dbReference type="RefSeq" id="WP_238749150.1">
    <property type="nucleotide sequence ID" value="NZ_CAKLPZ010000001.1"/>
</dbReference>
<dbReference type="InterPro" id="IPR026444">
    <property type="entry name" value="Secre_tail"/>
</dbReference>
<organism evidence="2 3">
    <name type="scientific">Neolewinella maritima</name>
    <dbReference type="NCBI Taxonomy" id="1383882"/>
    <lineage>
        <taxon>Bacteria</taxon>
        <taxon>Pseudomonadati</taxon>
        <taxon>Bacteroidota</taxon>
        <taxon>Saprospiria</taxon>
        <taxon>Saprospirales</taxon>
        <taxon>Lewinellaceae</taxon>
        <taxon>Neolewinella</taxon>
    </lineage>
</organism>
<dbReference type="EMBL" id="CAKLPZ010000001">
    <property type="protein sequence ID" value="CAH0998950.1"/>
    <property type="molecule type" value="Genomic_DNA"/>
</dbReference>
<proteinExistence type="predicted"/>
<name>A0ABN8F4V2_9BACT</name>
<feature type="domain" description="Secretion system C-terminal sorting" evidence="1">
    <location>
        <begin position="1147"/>
        <end position="1214"/>
    </location>
</feature>
<evidence type="ECO:0000259" key="1">
    <source>
        <dbReference type="Pfam" id="PF18962"/>
    </source>
</evidence>
<sequence length="1223" mass="120853">MSKLYPLRWLCTLLLLLFTTPLLLGATIVVTSTGDSGDGTLREAVASAVAGDVIRFDVSTNGTPINLTGALILIDKSIEIAGNGMDQTIISGASTNRIFTVDGNVTVRIAKLTVRDGVALIGGGIRVRAGSTLRMENAIIRNNSATGVASTQGGGGIYNQGTVFLRRVMITENTALGTAGSGGGIFNAPGGFLQIALSNISNNQANRAGGGIEDASEGTDETVIGSSFILNNSALSGPGNGGGIHVGGSGNLRMEACQVNSNVASSEGGGVWMGTGLLQIRSTLVSDNEAQGNAADQGGGGLYNEGGTMRVDPGTRVSDNRATGTLGSGGGILNNQTPGTEGPIRGSLRLNAAVVANNTAMRAGGGIEDASGANSRFFVYNSRVDSNVVMTSPGNGGGIHIGGDGNSFIVLSSVSGNTAGQEGGGLWNGVGRMDVRRTVVDNNEAAGDDATQGGGGIYNNGGTLFVNPNTRVSNNRATGASGSGGGVLNAATTVDEVEFPGTLFVNNAVIVSNTAVRAGGGIEDASGSASRFFIQNAVIDSNTVASNPGNGGGIHIGGDGNLLIRTSQVRVNSASSQGGGIWGGTGTITVTAGTFTENTTSGTASTEGGGGFYTDGGSLAISGATITDNMAVSAAEGAAPSGGAILIAPGGSLSLNQSVLTGNMANRAGGAIEDASGAAGITIITNSTIDDNMALANPGNGGAIHVGGEGDLIMTGGSVSGNTAATDGGGLWNGTGIMTLSNLTINGNEASGDGTVDDIQGGGGIYNDGGAVEILGVSVISDNTASGVAGSGGGILSGGEAATISPKSIILRGGTVSGNSAVRAGGGVEIVLGDFTSNDVIFDGNRASAAPGNGGALHVSGTESNTDINGGVVANNSAANEGGGLWNMMGSFMEVTNVSIMNNSVYSATLGTDQVLAGGGIYNDGGDLNLVRSTVFNNTVVTGDSLELSGTGGGIANAGTSGDFSVTASTVTGNSAETGGGIFSSTNARIENSTVVANTATTGGGVATSESLLIQGSILSANTADTDANLNRSGGTTTSAGFNFFGTEVGDDITLNTANGDITGADPDLGDLSDNGGTTMTLKPNCGSPIVGTGDPADSSLDQLGQSVVGVRDIGSYELQESCASATGSQAGVQSSAMTTTSDEVTIYPNPVSGDQIRVSLPARFVSDISLRVMDASGRVLQLTTRQGAGTHRVQLDGYKDGTYILQVVSGDEVENFRFVVSK</sequence>
<protein>
    <recommendedName>
        <fullName evidence="1">Secretion system C-terminal sorting domain-containing protein</fullName>
    </recommendedName>
</protein>
<dbReference type="InterPro" id="IPR059226">
    <property type="entry name" value="Choice_anch_Q_dom"/>
</dbReference>
<dbReference type="Gene3D" id="2.160.20.10">
    <property type="entry name" value="Single-stranded right-handed beta-helix, Pectin lyase-like"/>
    <property type="match status" value="1"/>
</dbReference>
<dbReference type="InterPro" id="IPR006626">
    <property type="entry name" value="PbH1"/>
</dbReference>
<evidence type="ECO:0000313" key="3">
    <source>
        <dbReference type="Proteomes" id="UP000837803"/>
    </source>
</evidence>
<dbReference type="NCBIfam" id="NF041518">
    <property type="entry name" value="choice_anch_Q"/>
    <property type="match status" value="1"/>
</dbReference>
<dbReference type="SUPFAM" id="SSF51126">
    <property type="entry name" value="Pectin lyase-like"/>
    <property type="match status" value="5"/>
</dbReference>
<accession>A0ABN8F4V2</accession>
<dbReference type="Proteomes" id="UP000837803">
    <property type="component" value="Unassembled WGS sequence"/>
</dbReference>
<dbReference type="NCBIfam" id="TIGR04183">
    <property type="entry name" value="Por_Secre_tail"/>
    <property type="match status" value="1"/>
</dbReference>
<dbReference type="SMART" id="SM00710">
    <property type="entry name" value="PbH1"/>
    <property type="match status" value="18"/>
</dbReference>